<dbReference type="AlphaFoldDB" id="A0A397VBM0"/>
<gene>
    <name evidence="1" type="ORF">C2G38_1435413</name>
</gene>
<evidence type="ECO:0000313" key="1">
    <source>
        <dbReference type="EMBL" id="RIB17393.1"/>
    </source>
</evidence>
<sequence>MNIIRDARAFSMRQNNNKIYYPELSFKYHNISKIRIFIITNMQFNVILEKCIN</sequence>
<reference evidence="1 2" key="1">
    <citation type="submission" date="2018-06" db="EMBL/GenBank/DDBJ databases">
        <title>Comparative genomics reveals the genomic features of Rhizophagus irregularis, R. cerebriforme, R. diaphanum and Gigaspora rosea, and their symbiotic lifestyle signature.</title>
        <authorList>
            <person name="Morin E."/>
            <person name="San Clemente H."/>
            <person name="Chen E.C.H."/>
            <person name="De La Providencia I."/>
            <person name="Hainaut M."/>
            <person name="Kuo A."/>
            <person name="Kohler A."/>
            <person name="Murat C."/>
            <person name="Tang N."/>
            <person name="Roy S."/>
            <person name="Loubradou J."/>
            <person name="Henrissat B."/>
            <person name="Grigoriev I.V."/>
            <person name="Corradi N."/>
            <person name="Roux C."/>
            <person name="Martin F.M."/>
        </authorList>
    </citation>
    <scope>NUCLEOTIDE SEQUENCE [LARGE SCALE GENOMIC DNA]</scope>
    <source>
        <strain evidence="1 2">DAOM 194757</strain>
    </source>
</reference>
<evidence type="ECO:0000313" key="2">
    <source>
        <dbReference type="Proteomes" id="UP000266673"/>
    </source>
</evidence>
<dbReference type="Proteomes" id="UP000266673">
    <property type="component" value="Unassembled WGS sequence"/>
</dbReference>
<proteinExistence type="predicted"/>
<name>A0A397VBM0_9GLOM</name>
<organism evidence="1 2">
    <name type="scientific">Gigaspora rosea</name>
    <dbReference type="NCBI Taxonomy" id="44941"/>
    <lineage>
        <taxon>Eukaryota</taxon>
        <taxon>Fungi</taxon>
        <taxon>Fungi incertae sedis</taxon>
        <taxon>Mucoromycota</taxon>
        <taxon>Glomeromycotina</taxon>
        <taxon>Glomeromycetes</taxon>
        <taxon>Diversisporales</taxon>
        <taxon>Gigasporaceae</taxon>
        <taxon>Gigaspora</taxon>
    </lineage>
</organism>
<protein>
    <submittedName>
        <fullName evidence="1">Uncharacterized protein</fullName>
    </submittedName>
</protein>
<dbReference type="EMBL" id="QKWP01000608">
    <property type="protein sequence ID" value="RIB17393.1"/>
    <property type="molecule type" value="Genomic_DNA"/>
</dbReference>
<keyword evidence="2" id="KW-1185">Reference proteome</keyword>
<accession>A0A397VBM0</accession>
<comment type="caution">
    <text evidence="1">The sequence shown here is derived from an EMBL/GenBank/DDBJ whole genome shotgun (WGS) entry which is preliminary data.</text>
</comment>